<evidence type="ECO:0000256" key="6">
    <source>
        <dbReference type="ARBA" id="ARBA00023170"/>
    </source>
</evidence>
<evidence type="ECO:0000256" key="3">
    <source>
        <dbReference type="ARBA" id="ARBA00022692"/>
    </source>
</evidence>
<dbReference type="InterPro" id="IPR052192">
    <property type="entry name" value="Insect_Ionotropic_Sensory_Rcpt"/>
</dbReference>
<comment type="caution">
    <text evidence="9">The sequence shown here is derived from an EMBL/GenBank/DDBJ whole genome shotgun (WGS) entry which is preliminary data.</text>
</comment>
<gene>
    <name evidence="9" type="ORF">JYU34_014523</name>
</gene>
<evidence type="ECO:0000256" key="5">
    <source>
        <dbReference type="ARBA" id="ARBA00023136"/>
    </source>
</evidence>
<evidence type="ECO:0000256" key="1">
    <source>
        <dbReference type="ARBA" id="ARBA00004651"/>
    </source>
</evidence>
<evidence type="ECO:0000256" key="8">
    <source>
        <dbReference type="SAM" id="Phobius"/>
    </source>
</evidence>
<sequence>MVSNMSHFGALKNLVPHAADIPVTGSDGLLIADLVKHLRLKPTFVFGKKGDFGMQLKNGSFVGVLRDVVEKKVDISANSRFMTWYGAEGDYYYLGHNYFDRLCPVVPRSGAMPLWVQVIMVYNDMTWTTLLCVVGSIRSAFTKTKFYPDISTLEQLEKSFSKIHFASSDQSLLFGRGISSLFDRLNAKISPINTSFLDMLRMVDEDGTPFVAPRDDVKIFISIKNMQHKVLFLKECPRQYFYGFISATNFPWAGEVEMTTLRLVEAGIPVWYQRMTDYAAQTHRKPPPHTGYVPVSLDLVTGPFLLFLVGVALSFTSFVVELYLR</sequence>
<dbReference type="PANTHER" id="PTHR42643:SF38">
    <property type="entry name" value="IONOTROPIC RECEPTOR 100A"/>
    <property type="match status" value="1"/>
</dbReference>
<evidence type="ECO:0000313" key="9">
    <source>
        <dbReference type="EMBL" id="KAG7301556.1"/>
    </source>
</evidence>
<evidence type="ECO:0000256" key="2">
    <source>
        <dbReference type="ARBA" id="ARBA00022475"/>
    </source>
</evidence>
<keyword evidence="5 8" id="KW-0472">Membrane</keyword>
<keyword evidence="3 8" id="KW-0812">Transmembrane</keyword>
<dbReference type="SUPFAM" id="SSF53850">
    <property type="entry name" value="Periplasmic binding protein-like II"/>
    <property type="match status" value="1"/>
</dbReference>
<organism evidence="9 10">
    <name type="scientific">Plutella xylostella</name>
    <name type="common">Diamondback moth</name>
    <name type="synonym">Plutella maculipennis</name>
    <dbReference type="NCBI Taxonomy" id="51655"/>
    <lineage>
        <taxon>Eukaryota</taxon>
        <taxon>Metazoa</taxon>
        <taxon>Ecdysozoa</taxon>
        <taxon>Arthropoda</taxon>
        <taxon>Hexapoda</taxon>
        <taxon>Insecta</taxon>
        <taxon>Pterygota</taxon>
        <taxon>Neoptera</taxon>
        <taxon>Endopterygota</taxon>
        <taxon>Lepidoptera</taxon>
        <taxon>Glossata</taxon>
        <taxon>Ditrysia</taxon>
        <taxon>Yponomeutoidea</taxon>
        <taxon>Plutellidae</taxon>
        <taxon>Plutella</taxon>
    </lineage>
</organism>
<keyword evidence="6" id="KW-0675">Receptor</keyword>
<dbReference type="PANTHER" id="PTHR42643">
    <property type="entry name" value="IONOTROPIC RECEPTOR 20A-RELATED"/>
    <property type="match status" value="1"/>
</dbReference>
<dbReference type="Proteomes" id="UP000823941">
    <property type="component" value="Chromosome 19"/>
</dbReference>
<accession>A0ABQ7Q8I9</accession>
<keyword evidence="10" id="KW-1185">Reference proteome</keyword>
<reference evidence="9 10" key="1">
    <citation type="submission" date="2021-06" db="EMBL/GenBank/DDBJ databases">
        <title>A haploid diamondback moth (Plutella xylostella L.) genome assembly resolves 31 chromosomes and identifies a diamide resistance mutation.</title>
        <authorList>
            <person name="Ward C.M."/>
            <person name="Perry K.D."/>
            <person name="Baker G."/>
            <person name="Powis K."/>
            <person name="Heckel D.G."/>
            <person name="Baxter S.W."/>
        </authorList>
    </citation>
    <scope>NUCLEOTIDE SEQUENCE [LARGE SCALE GENOMIC DNA]</scope>
    <source>
        <strain evidence="9 10">LV</strain>
        <tissue evidence="9">Single pupa</tissue>
    </source>
</reference>
<feature type="transmembrane region" description="Helical" evidence="8">
    <location>
        <begin position="304"/>
        <end position="324"/>
    </location>
</feature>
<keyword evidence="7" id="KW-0325">Glycoprotein</keyword>
<keyword evidence="2" id="KW-1003">Cell membrane</keyword>
<comment type="subcellular location">
    <subcellularLocation>
        <location evidence="1">Cell membrane</location>
        <topology evidence="1">Multi-pass membrane protein</topology>
    </subcellularLocation>
</comment>
<evidence type="ECO:0000313" key="10">
    <source>
        <dbReference type="Proteomes" id="UP000823941"/>
    </source>
</evidence>
<dbReference type="EMBL" id="JAHIBW010000019">
    <property type="protein sequence ID" value="KAG7301556.1"/>
    <property type="molecule type" value="Genomic_DNA"/>
</dbReference>
<proteinExistence type="predicted"/>
<evidence type="ECO:0000256" key="7">
    <source>
        <dbReference type="ARBA" id="ARBA00023180"/>
    </source>
</evidence>
<evidence type="ECO:0000256" key="4">
    <source>
        <dbReference type="ARBA" id="ARBA00022989"/>
    </source>
</evidence>
<protein>
    <submittedName>
        <fullName evidence="9">Uncharacterized protein</fullName>
    </submittedName>
</protein>
<keyword evidence="4 8" id="KW-1133">Transmembrane helix</keyword>
<name>A0ABQ7Q8I9_PLUXY</name>